<accession>A0A095B8N3</accession>
<dbReference type="EMBL" id="JOKM01000021">
    <property type="protein sequence ID" value="KGB25133.1"/>
    <property type="molecule type" value="Genomic_DNA"/>
</dbReference>
<reference evidence="1 2" key="1">
    <citation type="submission" date="2014-06" db="EMBL/GenBank/DDBJ databases">
        <title>Functional and comparative genomic analyses of the Drosophila gut microbiota identify candidate symbiosis factors.</title>
        <authorList>
            <person name="Newell P.D."/>
            <person name="Chaston J.M."/>
            <person name="Douglas A.E."/>
        </authorList>
    </citation>
    <scope>NUCLEOTIDE SEQUENCE [LARGE SCALE GENOMIC DNA]</scope>
    <source>
        <strain evidence="1 2">DmCS_006</strain>
    </source>
</reference>
<dbReference type="OrthoDB" id="7225623at2"/>
<evidence type="ECO:0000313" key="2">
    <source>
        <dbReference type="Proteomes" id="UP000029448"/>
    </source>
</evidence>
<proteinExistence type="predicted"/>
<protein>
    <submittedName>
        <fullName evidence="1">Uncharacterized protein</fullName>
    </submittedName>
</protein>
<dbReference type="STRING" id="104102.AtDm6_0814"/>
<dbReference type="GeneID" id="89477737"/>
<name>A0A095B8N3_9PROT</name>
<keyword evidence="2" id="KW-1185">Reference proteome</keyword>
<dbReference type="RefSeq" id="WP_052051184.1">
    <property type="nucleotide sequence ID" value="NZ_JACAOJ010000002.1"/>
</dbReference>
<dbReference type="Proteomes" id="UP000029448">
    <property type="component" value="Unassembled WGS sequence"/>
</dbReference>
<dbReference type="PATRIC" id="fig|104102.7.peg.805"/>
<gene>
    <name evidence="1" type="ORF">AtDm6_0814</name>
</gene>
<evidence type="ECO:0000313" key="1">
    <source>
        <dbReference type="EMBL" id="KGB25133.1"/>
    </source>
</evidence>
<organism evidence="1 2">
    <name type="scientific">Acetobacter tropicalis</name>
    <dbReference type="NCBI Taxonomy" id="104102"/>
    <lineage>
        <taxon>Bacteria</taxon>
        <taxon>Pseudomonadati</taxon>
        <taxon>Pseudomonadota</taxon>
        <taxon>Alphaproteobacteria</taxon>
        <taxon>Acetobacterales</taxon>
        <taxon>Acetobacteraceae</taxon>
        <taxon>Acetobacter</taxon>
    </lineage>
</organism>
<sequence>MTFRLRRALSPIPSALLSGMPASVAARKAVVAGILLPALSLTGCGYFDSRTAHRAQLSLIGMSSSDVQGCIGVPDKVKKLEDGTEVYEYSRTLNIPATNDSTFIPLQSMVNIVETTLGGAGKTCIADIRVANGEVVDLHYSGDNDEILGADGVCSVITRGCVRRPMPDMQKVSNSPLGPVSGFRQPQIKGQTILHASTMMNAQGAAAQATGVNTGTAVTGGVPQATVAGSNTGASGTVSTGTSLGNAAAGGAAQAAVQNAGVANPVTIPGTLAAQPATVSH</sequence>
<comment type="caution">
    <text evidence="1">The sequence shown here is derived from an EMBL/GenBank/DDBJ whole genome shotgun (WGS) entry which is preliminary data.</text>
</comment>
<dbReference type="AlphaFoldDB" id="A0A095B8N3"/>